<name>V4LL58_EUTSA</name>
<dbReference type="STRING" id="72664.V4LL58"/>
<dbReference type="InterPro" id="IPR050232">
    <property type="entry name" value="FBL13/AtMIF1-like"/>
</dbReference>
<dbReference type="PANTHER" id="PTHR31900:SF25">
    <property type="entry name" value="FBD DOMAIN-CONTAINING PROTEIN"/>
    <property type="match status" value="1"/>
</dbReference>
<evidence type="ECO:0000259" key="1">
    <source>
        <dbReference type="PROSITE" id="PS50181"/>
    </source>
</evidence>
<dbReference type="InterPro" id="IPR036047">
    <property type="entry name" value="F-box-like_dom_sf"/>
</dbReference>
<dbReference type="SUPFAM" id="SSF52047">
    <property type="entry name" value="RNI-like"/>
    <property type="match status" value="1"/>
</dbReference>
<dbReference type="CDD" id="cd22160">
    <property type="entry name" value="F-box_AtFBL13-like"/>
    <property type="match status" value="1"/>
</dbReference>
<dbReference type="SMART" id="SM00579">
    <property type="entry name" value="FBD"/>
    <property type="match status" value="1"/>
</dbReference>
<accession>V4LL58</accession>
<reference evidence="2 3" key="1">
    <citation type="journal article" date="2013" name="Front. Plant Sci.">
        <title>The Reference Genome of the Halophytic Plant Eutrema salsugineum.</title>
        <authorList>
            <person name="Yang R."/>
            <person name="Jarvis D.E."/>
            <person name="Chen H."/>
            <person name="Beilstein M.A."/>
            <person name="Grimwood J."/>
            <person name="Jenkins J."/>
            <person name="Shu S."/>
            <person name="Prochnik S."/>
            <person name="Xin M."/>
            <person name="Ma C."/>
            <person name="Schmutz J."/>
            <person name="Wing R.A."/>
            <person name="Mitchell-Olds T."/>
            <person name="Schumaker K.S."/>
            <person name="Wang X."/>
        </authorList>
    </citation>
    <scope>NUCLEOTIDE SEQUENCE [LARGE SCALE GENOMIC DNA]</scope>
</reference>
<protein>
    <recommendedName>
        <fullName evidence="1">F-box domain-containing protein</fullName>
    </recommendedName>
</protein>
<sequence>MAGREKSKELSQRLNELDRISNLPDALISEILVHLPIKEAGRTSVLSTRWRNLWLWLPRLVLDSEEFSSTSTFVSFVDRFFDPDRVSSIDKLKLIADRYRYPCNLMPWIEAAIKRKVQRLHVHGYVSAMPLSLYTCETLVSLKLFGVHLPNAGFVSLPFLKTMRLKHIWYLNQSTFERLVSSCPVLEKLEIIGGVNDIAPVFRVLSKSLEKLIILMRYSEYEVVIDAPRLRFLIIEVNLSKSFKITNMDFNVGLSLGFVVRGFVEPNLLSQRNRLSCFLLRISKVRNMTTNGDTFRLLCEYSKLELLPQFGYMSRLNLRGVCYSYLKWLPAFLESCPNLKALRLIGRIFSLRFNPLFFPQVCYYAENEELQIEKKNQISLPSVPECLLSSLEHVDFDVPRSRLAPEMKVVRYFMENSANLKKLFLHWHGHHSAKPDFIKKLRKIPRRSTKCEVVILDW</sequence>
<dbReference type="InterPro" id="IPR006566">
    <property type="entry name" value="FBD"/>
</dbReference>
<dbReference type="EMBL" id="KI517464">
    <property type="protein sequence ID" value="ESQ43202.1"/>
    <property type="molecule type" value="Genomic_DNA"/>
</dbReference>
<dbReference type="SUPFAM" id="SSF81383">
    <property type="entry name" value="F-box domain"/>
    <property type="match status" value="1"/>
</dbReference>
<organism evidence="2 3">
    <name type="scientific">Eutrema salsugineum</name>
    <name type="common">Saltwater cress</name>
    <name type="synonym">Sisymbrium salsugineum</name>
    <dbReference type="NCBI Taxonomy" id="72664"/>
    <lineage>
        <taxon>Eukaryota</taxon>
        <taxon>Viridiplantae</taxon>
        <taxon>Streptophyta</taxon>
        <taxon>Embryophyta</taxon>
        <taxon>Tracheophyta</taxon>
        <taxon>Spermatophyta</taxon>
        <taxon>Magnoliopsida</taxon>
        <taxon>eudicotyledons</taxon>
        <taxon>Gunneridae</taxon>
        <taxon>Pentapetalae</taxon>
        <taxon>rosids</taxon>
        <taxon>malvids</taxon>
        <taxon>Brassicales</taxon>
        <taxon>Brassicaceae</taxon>
        <taxon>Eutremeae</taxon>
        <taxon>Eutrema</taxon>
    </lineage>
</organism>
<dbReference type="InterPro" id="IPR032675">
    <property type="entry name" value="LRR_dom_sf"/>
</dbReference>
<evidence type="ECO:0000313" key="2">
    <source>
        <dbReference type="EMBL" id="ESQ43202.1"/>
    </source>
</evidence>
<dbReference type="InterPro" id="IPR055411">
    <property type="entry name" value="LRR_FXL15/At3g58940/PEG3-like"/>
</dbReference>
<dbReference type="KEGG" id="eus:EUTSA_v10013489mg"/>
<dbReference type="Pfam" id="PF24758">
    <property type="entry name" value="LRR_At5g56370"/>
    <property type="match status" value="1"/>
</dbReference>
<dbReference type="Gramene" id="ESQ43202">
    <property type="protein sequence ID" value="ESQ43202"/>
    <property type="gene ID" value="EUTSA_v10013489mg"/>
</dbReference>
<dbReference type="Proteomes" id="UP000030689">
    <property type="component" value="Unassembled WGS sequence"/>
</dbReference>
<dbReference type="PROSITE" id="PS50181">
    <property type="entry name" value="FBOX"/>
    <property type="match status" value="1"/>
</dbReference>
<feature type="domain" description="F-box" evidence="1">
    <location>
        <begin position="17"/>
        <end position="53"/>
    </location>
</feature>
<dbReference type="OMA" id="YFMENSA"/>
<dbReference type="InterPro" id="IPR053781">
    <property type="entry name" value="F-box_AtFBL13-like"/>
</dbReference>
<dbReference type="Gene3D" id="3.80.10.10">
    <property type="entry name" value="Ribonuclease Inhibitor"/>
    <property type="match status" value="1"/>
</dbReference>
<dbReference type="Pfam" id="PF08387">
    <property type="entry name" value="FBD"/>
    <property type="match status" value="1"/>
</dbReference>
<proteinExistence type="predicted"/>
<dbReference type="InterPro" id="IPR001810">
    <property type="entry name" value="F-box_dom"/>
</dbReference>
<dbReference type="Pfam" id="PF00646">
    <property type="entry name" value="F-box"/>
    <property type="match status" value="1"/>
</dbReference>
<gene>
    <name evidence="2" type="ORF">EUTSA_v10013489mg</name>
</gene>
<dbReference type="PANTHER" id="PTHR31900">
    <property type="entry name" value="F-BOX/RNI SUPERFAMILY PROTEIN-RELATED"/>
    <property type="match status" value="1"/>
</dbReference>
<keyword evidence="3" id="KW-1185">Reference proteome</keyword>
<dbReference type="AlphaFoldDB" id="V4LL58"/>
<evidence type="ECO:0000313" key="3">
    <source>
        <dbReference type="Proteomes" id="UP000030689"/>
    </source>
</evidence>